<organism evidence="2">
    <name type="scientific">marine sediment metagenome</name>
    <dbReference type="NCBI Taxonomy" id="412755"/>
    <lineage>
        <taxon>unclassified sequences</taxon>
        <taxon>metagenomes</taxon>
        <taxon>ecological metagenomes</taxon>
    </lineage>
</organism>
<dbReference type="AlphaFoldDB" id="A0A0F9SES5"/>
<protein>
    <submittedName>
        <fullName evidence="2">Uncharacterized protein</fullName>
    </submittedName>
</protein>
<reference evidence="2" key="1">
    <citation type="journal article" date="2015" name="Nature">
        <title>Complex archaea that bridge the gap between prokaryotes and eukaryotes.</title>
        <authorList>
            <person name="Spang A."/>
            <person name="Saw J.H."/>
            <person name="Jorgensen S.L."/>
            <person name="Zaremba-Niedzwiedzka K."/>
            <person name="Martijn J."/>
            <person name="Lind A.E."/>
            <person name="van Eijk R."/>
            <person name="Schleper C."/>
            <person name="Guy L."/>
            <person name="Ettema T.J."/>
        </authorList>
    </citation>
    <scope>NUCLEOTIDE SEQUENCE</scope>
</reference>
<sequence>MTSKSLLKILFLTLIITGAFTFLISMSYYNKNIMFLALVQMMDGSLGYYILEKFPQPQKLPHSLKSKKT</sequence>
<proteinExistence type="predicted"/>
<accession>A0A0F9SES5</accession>
<gene>
    <name evidence="2" type="ORF">LCGC14_0462240</name>
</gene>
<keyword evidence="1" id="KW-0812">Transmembrane</keyword>
<feature type="transmembrane region" description="Helical" evidence="1">
    <location>
        <begin position="7"/>
        <end position="27"/>
    </location>
</feature>
<name>A0A0F9SES5_9ZZZZ</name>
<dbReference type="EMBL" id="LAZR01000476">
    <property type="protein sequence ID" value="KKN67360.1"/>
    <property type="molecule type" value="Genomic_DNA"/>
</dbReference>
<evidence type="ECO:0000256" key="1">
    <source>
        <dbReference type="SAM" id="Phobius"/>
    </source>
</evidence>
<evidence type="ECO:0000313" key="2">
    <source>
        <dbReference type="EMBL" id="KKN67360.1"/>
    </source>
</evidence>
<keyword evidence="1" id="KW-0472">Membrane</keyword>
<comment type="caution">
    <text evidence="2">The sequence shown here is derived from an EMBL/GenBank/DDBJ whole genome shotgun (WGS) entry which is preliminary data.</text>
</comment>
<keyword evidence="1" id="KW-1133">Transmembrane helix</keyword>